<evidence type="ECO:0008006" key="4">
    <source>
        <dbReference type="Google" id="ProtNLM"/>
    </source>
</evidence>
<protein>
    <recommendedName>
        <fullName evidence="4">Solute-binding protein family 3/N-terminal domain-containing protein</fullName>
    </recommendedName>
</protein>
<dbReference type="EMBL" id="JBHRSD010000010">
    <property type="protein sequence ID" value="MFC3031984.1"/>
    <property type="molecule type" value="Genomic_DNA"/>
</dbReference>
<proteinExistence type="predicted"/>
<organism evidence="2 3">
    <name type="scientific">Pseudoalteromonas fenneropenaei</name>
    <dbReference type="NCBI Taxonomy" id="1737459"/>
    <lineage>
        <taxon>Bacteria</taxon>
        <taxon>Pseudomonadati</taxon>
        <taxon>Pseudomonadota</taxon>
        <taxon>Gammaproteobacteria</taxon>
        <taxon>Alteromonadales</taxon>
        <taxon>Pseudoalteromonadaceae</taxon>
        <taxon>Pseudoalteromonas</taxon>
    </lineage>
</organism>
<evidence type="ECO:0000256" key="1">
    <source>
        <dbReference type="SAM" id="SignalP"/>
    </source>
</evidence>
<accession>A0ABV7CHC1</accession>
<gene>
    <name evidence="2" type="ORF">ACFOEE_05595</name>
</gene>
<sequence length="304" mass="34847">MVSTISSVRPMTRYLMAALLCLLAPLSFASERIEMFIRDDVYVDYLRFLNGRSPIDVKDFHGDYIRRDVVDMILVQQALMLGGFDKEFDYRPGKVNFRNTRMLEQGKLLLSFDSYWLADANELADKLYISDAVIRHGEYFAGIFYHPENVKLSKLASIEDFRLLTSVSTPRWRTDWQTLSALSLKELFVEHEWLAQAQMVHQQWADFMLMPLMPSLNNTYVLENIKLVSHPKYIVSLAGSRHFVVSKQHPDGLKAFQAIQAGLQQLRAQGRVQQAYVEAGFIPAANQYEIINRAATAAQKSSPE</sequence>
<keyword evidence="1" id="KW-0732">Signal</keyword>
<comment type="caution">
    <text evidence="2">The sequence shown here is derived from an EMBL/GenBank/DDBJ whole genome shotgun (WGS) entry which is preliminary data.</text>
</comment>
<evidence type="ECO:0000313" key="3">
    <source>
        <dbReference type="Proteomes" id="UP001595453"/>
    </source>
</evidence>
<reference evidence="3" key="1">
    <citation type="journal article" date="2019" name="Int. J. Syst. Evol. Microbiol.">
        <title>The Global Catalogue of Microorganisms (GCM) 10K type strain sequencing project: providing services to taxonomists for standard genome sequencing and annotation.</title>
        <authorList>
            <consortium name="The Broad Institute Genomics Platform"/>
            <consortium name="The Broad Institute Genome Sequencing Center for Infectious Disease"/>
            <person name="Wu L."/>
            <person name="Ma J."/>
        </authorList>
    </citation>
    <scope>NUCLEOTIDE SEQUENCE [LARGE SCALE GENOMIC DNA]</scope>
    <source>
        <strain evidence="3">KCTC 42730</strain>
    </source>
</reference>
<feature type="signal peptide" evidence="1">
    <location>
        <begin position="1"/>
        <end position="29"/>
    </location>
</feature>
<keyword evidence="3" id="KW-1185">Reference proteome</keyword>
<dbReference type="RefSeq" id="WP_377121763.1">
    <property type="nucleotide sequence ID" value="NZ_JBHRSD010000010.1"/>
</dbReference>
<evidence type="ECO:0000313" key="2">
    <source>
        <dbReference type="EMBL" id="MFC3031984.1"/>
    </source>
</evidence>
<feature type="chain" id="PRO_5046398245" description="Solute-binding protein family 3/N-terminal domain-containing protein" evidence="1">
    <location>
        <begin position="30"/>
        <end position="304"/>
    </location>
</feature>
<dbReference type="Proteomes" id="UP001595453">
    <property type="component" value="Unassembled WGS sequence"/>
</dbReference>
<name>A0ABV7CHC1_9GAMM</name>